<name>A0ABW7SMV7_9ACTN</name>
<dbReference type="Proteomes" id="UP001611075">
    <property type="component" value="Unassembled WGS sequence"/>
</dbReference>
<dbReference type="EMBL" id="JBIRPU010000015">
    <property type="protein sequence ID" value="MFI0795014.1"/>
    <property type="molecule type" value="Genomic_DNA"/>
</dbReference>
<protein>
    <recommendedName>
        <fullName evidence="3">Flavin reductase</fullName>
    </recommendedName>
</protein>
<evidence type="ECO:0000313" key="2">
    <source>
        <dbReference type="Proteomes" id="UP001611075"/>
    </source>
</evidence>
<organism evidence="1 2">
    <name type="scientific">Micromonospora rubida</name>
    <dbReference type="NCBI Taxonomy" id="2697657"/>
    <lineage>
        <taxon>Bacteria</taxon>
        <taxon>Bacillati</taxon>
        <taxon>Actinomycetota</taxon>
        <taxon>Actinomycetes</taxon>
        <taxon>Micromonosporales</taxon>
        <taxon>Micromonosporaceae</taxon>
        <taxon>Micromonospora</taxon>
    </lineage>
</organism>
<proteinExistence type="predicted"/>
<gene>
    <name evidence="1" type="ORF">ACH4OY_20360</name>
</gene>
<reference evidence="1 2" key="1">
    <citation type="submission" date="2024-10" db="EMBL/GenBank/DDBJ databases">
        <title>The Natural Products Discovery Center: Release of the First 8490 Sequenced Strains for Exploring Actinobacteria Biosynthetic Diversity.</title>
        <authorList>
            <person name="Kalkreuter E."/>
            <person name="Kautsar S.A."/>
            <person name="Yang D."/>
            <person name="Bader C.D."/>
            <person name="Teijaro C.N."/>
            <person name="Fluegel L."/>
            <person name="Davis C.M."/>
            <person name="Simpson J.R."/>
            <person name="Lauterbach L."/>
            <person name="Steele A.D."/>
            <person name="Gui C."/>
            <person name="Meng S."/>
            <person name="Li G."/>
            <person name="Viehrig K."/>
            <person name="Ye F."/>
            <person name="Su P."/>
            <person name="Kiefer A.F."/>
            <person name="Nichols A."/>
            <person name="Cepeda A.J."/>
            <person name="Yan W."/>
            <person name="Fan B."/>
            <person name="Jiang Y."/>
            <person name="Adhikari A."/>
            <person name="Zheng C.-J."/>
            <person name="Schuster L."/>
            <person name="Cowan T.M."/>
            <person name="Smanski M.J."/>
            <person name="Chevrette M.G."/>
            <person name="De Carvalho L.P.S."/>
            <person name="Shen B."/>
        </authorList>
    </citation>
    <scope>NUCLEOTIDE SEQUENCE [LARGE SCALE GENOMIC DNA]</scope>
    <source>
        <strain evidence="1 2">NPDC021253</strain>
    </source>
</reference>
<sequence length="72" mass="7944">MTAHGPVLPVWLCAGCSAPWPCATRRNELLQEYATAPISLALLMGSYYVAASQDINWALAGTLHRRFLGWVR</sequence>
<dbReference type="RefSeq" id="WP_396681861.1">
    <property type="nucleotide sequence ID" value="NZ_JBIRPU010000015.1"/>
</dbReference>
<keyword evidence="2" id="KW-1185">Reference proteome</keyword>
<comment type="caution">
    <text evidence="1">The sequence shown here is derived from an EMBL/GenBank/DDBJ whole genome shotgun (WGS) entry which is preliminary data.</text>
</comment>
<evidence type="ECO:0008006" key="3">
    <source>
        <dbReference type="Google" id="ProtNLM"/>
    </source>
</evidence>
<accession>A0ABW7SMV7</accession>
<evidence type="ECO:0000313" key="1">
    <source>
        <dbReference type="EMBL" id="MFI0795014.1"/>
    </source>
</evidence>